<accession>A0A517NZR1</accession>
<dbReference type="Proteomes" id="UP000319817">
    <property type="component" value="Chromosome"/>
</dbReference>
<gene>
    <name evidence="3" type="ORF">K239x_46150</name>
</gene>
<name>A0A517NZR1_9BACT</name>
<evidence type="ECO:0000256" key="1">
    <source>
        <dbReference type="SAM" id="MobiDB-lite"/>
    </source>
</evidence>
<dbReference type="EMBL" id="CP036526">
    <property type="protein sequence ID" value="QDT12605.1"/>
    <property type="molecule type" value="Genomic_DNA"/>
</dbReference>
<proteinExistence type="predicted"/>
<dbReference type="InterPro" id="IPR046512">
    <property type="entry name" value="DUF6690"/>
</dbReference>
<reference evidence="3 4" key="1">
    <citation type="submission" date="2019-02" db="EMBL/GenBank/DDBJ databases">
        <title>Deep-cultivation of Planctomycetes and their phenomic and genomic characterization uncovers novel biology.</title>
        <authorList>
            <person name="Wiegand S."/>
            <person name="Jogler M."/>
            <person name="Boedeker C."/>
            <person name="Pinto D."/>
            <person name="Vollmers J."/>
            <person name="Rivas-Marin E."/>
            <person name="Kohn T."/>
            <person name="Peeters S.H."/>
            <person name="Heuer A."/>
            <person name="Rast P."/>
            <person name="Oberbeckmann S."/>
            <person name="Bunk B."/>
            <person name="Jeske O."/>
            <person name="Meyerdierks A."/>
            <person name="Storesund J.E."/>
            <person name="Kallscheuer N."/>
            <person name="Luecker S."/>
            <person name="Lage O.M."/>
            <person name="Pohl T."/>
            <person name="Merkel B.J."/>
            <person name="Hornburger P."/>
            <person name="Mueller R.-W."/>
            <person name="Bruemmer F."/>
            <person name="Labrenz M."/>
            <person name="Spormann A.M."/>
            <person name="Op den Camp H."/>
            <person name="Overmann J."/>
            <person name="Amann R."/>
            <person name="Jetten M.S.M."/>
            <person name="Mascher T."/>
            <person name="Medema M.H."/>
            <person name="Devos D.P."/>
            <person name="Kaster A.-K."/>
            <person name="Ovreas L."/>
            <person name="Rohde M."/>
            <person name="Galperin M.Y."/>
            <person name="Jogler C."/>
        </authorList>
    </citation>
    <scope>NUCLEOTIDE SEQUENCE [LARGE SCALE GENOMIC DNA]</scope>
    <source>
        <strain evidence="3 4">K23_9</strain>
    </source>
</reference>
<feature type="region of interest" description="Disordered" evidence="1">
    <location>
        <begin position="82"/>
        <end position="101"/>
    </location>
</feature>
<dbReference type="AlphaFoldDB" id="A0A517NZR1"/>
<protein>
    <recommendedName>
        <fullName evidence="2">DUF6690 domain-containing protein</fullName>
    </recommendedName>
</protein>
<dbReference type="Pfam" id="PF20397">
    <property type="entry name" value="DUF6690"/>
    <property type="match status" value="1"/>
</dbReference>
<feature type="domain" description="DUF6690" evidence="2">
    <location>
        <begin position="44"/>
        <end position="318"/>
    </location>
</feature>
<evidence type="ECO:0000313" key="4">
    <source>
        <dbReference type="Proteomes" id="UP000319817"/>
    </source>
</evidence>
<organism evidence="3 4">
    <name type="scientific">Stieleria marina</name>
    <dbReference type="NCBI Taxonomy" id="1930275"/>
    <lineage>
        <taxon>Bacteria</taxon>
        <taxon>Pseudomonadati</taxon>
        <taxon>Planctomycetota</taxon>
        <taxon>Planctomycetia</taxon>
        <taxon>Pirellulales</taxon>
        <taxon>Pirellulaceae</taxon>
        <taxon>Stieleria</taxon>
    </lineage>
</organism>
<keyword evidence="4" id="KW-1185">Reference proteome</keyword>
<sequence>MGLDAKSCCDSLLASIIDHEAVSSPPPLEFVKQIAFLPAIDIQMLTPIRLIFLLGVAAVTPYIASETDFGRSLVTKATNLVRSESRPDQGPDQAYGGYSTTGWNSSNPVDATYANHSHYEVEKLRLSQPERFSYDEQLVRKLGGIPENAPMPSLVGSRVDDLRKVLRFDATPEKVIAHFSRVSTVLADMSLQGLRVPVVTGTEATDLAGTMTYYFDRSGKTQRISLHGFTGNPQKLVSTLTQHYELQHAPAIEAGVYMKRWNGQPVNFLRITHAPVVRTEDVHQKYTLFLELNHPNLAYGISNEARRIVAADRATGRW</sequence>
<evidence type="ECO:0000259" key="2">
    <source>
        <dbReference type="Pfam" id="PF20397"/>
    </source>
</evidence>
<evidence type="ECO:0000313" key="3">
    <source>
        <dbReference type="EMBL" id="QDT12605.1"/>
    </source>
</evidence>